<dbReference type="PRINTS" id="PR01908">
    <property type="entry name" value="ADSPHPHTASE"/>
</dbReference>
<dbReference type="Gene3D" id="3.90.190.10">
    <property type="entry name" value="Protein tyrosine phosphatase superfamily"/>
    <property type="match status" value="1"/>
</dbReference>
<proteinExistence type="inferred from homology"/>
<dbReference type="InterPro" id="IPR020422">
    <property type="entry name" value="TYR_PHOSPHATASE_DUAL_dom"/>
</dbReference>
<dbReference type="CDD" id="cd14514">
    <property type="entry name" value="DUSP14-like"/>
    <property type="match status" value="1"/>
</dbReference>
<keyword evidence="7" id="KW-1185">Reference proteome</keyword>
<dbReference type="SMART" id="SM00195">
    <property type="entry name" value="DSPc"/>
    <property type="match status" value="1"/>
</dbReference>
<keyword evidence="2" id="KW-0378">Hydrolase</keyword>
<organism evidence="6 7">
    <name type="scientific">Steinernema hermaphroditum</name>
    <dbReference type="NCBI Taxonomy" id="289476"/>
    <lineage>
        <taxon>Eukaryota</taxon>
        <taxon>Metazoa</taxon>
        <taxon>Ecdysozoa</taxon>
        <taxon>Nematoda</taxon>
        <taxon>Chromadorea</taxon>
        <taxon>Rhabditida</taxon>
        <taxon>Tylenchina</taxon>
        <taxon>Panagrolaimomorpha</taxon>
        <taxon>Strongyloidoidea</taxon>
        <taxon>Steinernematidae</taxon>
        <taxon>Steinernema</taxon>
    </lineage>
</organism>
<gene>
    <name evidence="6" type="ORF">QR680_009466</name>
</gene>
<evidence type="ECO:0008006" key="8">
    <source>
        <dbReference type="Google" id="ProtNLM"/>
    </source>
</evidence>
<evidence type="ECO:0000256" key="1">
    <source>
        <dbReference type="ARBA" id="ARBA00008601"/>
    </source>
</evidence>
<dbReference type="InterPro" id="IPR016130">
    <property type="entry name" value="Tyr_Pase_AS"/>
</dbReference>
<feature type="domain" description="Tyrosine specific protein phosphatases" evidence="5">
    <location>
        <begin position="214"/>
        <end position="273"/>
    </location>
</feature>
<dbReference type="InterPro" id="IPR000387">
    <property type="entry name" value="Tyr_Pase_dom"/>
</dbReference>
<name>A0AA39M8W6_9BILA</name>
<dbReference type="InterPro" id="IPR029021">
    <property type="entry name" value="Prot-tyrosine_phosphatase-like"/>
</dbReference>
<sequence>MSSWPLNTIGRHNTVAISQLRRPPEDAAALFCDKSRVPSPKVIKHSALLPHGIDRAPCSLNFQAGLGVSSWINLRAVATSPKRRSVPSLRSDRPGTIGAIGRFDFPPLNDVHFVFGARITPSSATRAESPPSLSRPVPEDCFRNTMSRVGIFGQISEINDHLFLSGAGVLKPEKLREKKITCVINATTEEPNAYLPGIDYMKIRVEDNPYARLDNYFDVVADKIRSVKERGGKTLVHCVAGVSRSASLCIVYLVKYERMTLRQAYHYVKAARPIIRPNVGFWKQMIDFEKRLRGHSSVSMVNTIHCDLPIPDVYSNDLKKYLLNRLEAVETSRRRDTDYGSKKRDFSLSTLVRPSMHTSVPRSTLYGRGTSTAPSGTSLFSSAAHPIHVYAPGKLFFSPAPSRRPRESSSIFGNF</sequence>
<dbReference type="SUPFAM" id="SSF52799">
    <property type="entry name" value="(Phosphotyrosine protein) phosphatases II"/>
    <property type="match status" value="1"/>
</dbReference>
<dbReference type="InterPro" id="IPR000340">
    <property type="entry name" value="Dual-sp_phosphatase_cat-dom"/>
</dbReference>
<comment type="caution">
    <text evidence="6">The sequence shown here is derived from an EMBL/GenBank/DDBJ whole genome shotgun (WGS) entry which is preliminary data.</text>
</comment>
<keyword evidence="3" id="KW-0904">Protein phosphatase</keyword>
<dbReference type="GO" id="GO:0005737">
    <property type="term" value="C:cytoplasm"/>
    <property type="evidence" value="ECO:0007669"/>
    <property type="project" value="TreeGrafter"/>
</dbReference>
<reference evidence="6" key="1">
    <citation type="submission" date="2023-06" db="EMBL/GenBank/DDBJ databases">
        <title>Genomic analysis of the entomopathogenic nematode Steinernema hermaphroditum.</title>
        <authorList>
            <person name="Schwarz E.M."/>
            <person name="Heppert J.K."/>
            <person name="Baniya A."/>
            <person name="Schwartz H.T."/>
            <person name="Tan C.-H."/>
            <person name="Antoshechkin I."/>
            <person name="Sternberg P.W."/>
            <person name="Goodrich-Blair H."/>
            <person name="Dillman A.R."/>
        </authorList>
    </citation>
    <scope>NUCLEOTIDE SEQUENCE</scope>
    <source>
        <strain evidence="6">PS9179</strain>
        <tissue evidence="6">Whole animal</tissue>
    </source>
</reference>
<protein>
    <recommendedName>
        <fullName evidence="8">Protein-tyrosine-phosphatase</fullName>
    </recommendedName>
</protein>
<dbReference type="PANTHER" id="PTHR45961">
    <property type="entry name" value="IP21249P"/>
    <property type="match status" value="1"/>
</dbReference>
<comment type="similarity">
    <text evidence="1">Belongs to the protein-tyrosine phosphatase family. Non-receptor class dual specificity subfamily.</text>
</comment>
<dbReference type="AlphaFoldDB" id="A0AA39M8W6"/>
<dbReference type="PROSITE" id="PS50056">
    <property type="entry name" value="TYR_PHOSPHATASE_2"/>
    <property type="match status" value="1"/>
</dbReference>
<evidence type="ECO:0000313" key="6">
    <source>
        <dbReference type="EMBL" id="KAK0425941.1"/>
    </source>
</evidence>
<dbReference type="EMBL" id="JAUCMV010000001">
    <property type="protein sequence ID" value="KAK0425941.1"/>
    <property type="molecule type" value="Genomic_DNA"/>
</dbReference>
<dbReference type="PROSITE" id="PS00383">
    <property type="entry name" value="TYR_PHOSPHATASE_1"/>
    <property type="match status" value="1"/>
</dbReference>
<feature type="domain" description="Tyrosine-protein phosphatase" evidence="4">
    <location>
        <begin position="154"/>
        <end position="294"/>
    </location>
</feature>
<evidence type="ECO:0000256" key="3">
    <source>
        <dbReference type="ARBA" id="ARBA00022912"/>
    </source>
</evidence>
<dbReference type="Pfam" id="PF00782">
    <property type="entry name" value="DSPc"/>
    <property type="match status" value="1"/>
</dbReference>
<evidence type="ECO:0000259" key="4">
    <source>
        <dbReference type="PROSITE" id="PS50054"/>
    </source>
</evidence>
<evidence type="ECO:0000256" key="2">
    <source>
        <dbReference type="ARBA" id="ARBA00022801"/>
    </source>
</evidence>
<evidence type="ECO:0000313" key="7">
    <source>
        <dbReference type="Proteomes" id="UP001175271"/>
    </source>
</evidence>
<dbReference type="PANTHER" id="PTHR45961:SF6">
    <property type="entry name" value="IP21249P"/>
    <property type="match status" value="1"/>
</dbReference>
<accession>A0AA39M8W6</accession>
<evidence type="ECO:0000259" key="5">
    <source>
        <dbReference type="PROSITE" id="PS50056"/>
    </source>
</evidence>
<dbReference type="Proteomes" id="UP001175271">
    <property type="component" value="Unassembled WGS sequence"/>
</dbReference>
<dbReference type="PROSITE" id="PS50054">
    <property type="entry name" value="TYR_PHOSPHATASE_DUAL"/>
    <property type="match status" value="1"/>
</dbReference>
<dbReference type="InterPro" id="IPR052103">
    <property type="entry name" value="Dual_spec_Phospatases"/>
</dbReference>
<dbReference type="GO" id="GO:0004721">
    <property type="term" value="F:phosphoprotein phosphatase activity"/>
    <property type="evidence" value="ECO:0007669"/>
    <property type="project" value="UniProtKB-KW"/>
</dbReference>